<feature type="domain" description="TMC" evidence="8">
    <location>
        <begin position="548"/>
        <end position="653"/>
    </location>
</feature>
<evidence type="ECO:0000313" key="9">
    <source>
        <dbReference type="EMBL" id="JAA74254.1"/>
    </source>
</evidence>
<accession>M3VK36</accession>
<feature type="region of interest" description="Disordered" evidence="7">
    <location>
        <begin position="55"/>
        <end position="81"/>
    </location>
</feature>
<dbReference type="PANTHER" id="PTHR23302:SF4">
    <property type="entry name" value="TRANSMEMBRANE CHANNEL-LIKE PROTEIN 6"/>
    <property type="match status" value="1"/>
</dbReference>
<feature type="transmembrane region" description="Helical" evidence="6">
    <location>
        <begin position="655"/>
        <end position="680"/>
    </location>
</feature>
<organism evidence="9">
    <name type="scientific">Sus scrofa</name>
    <name type="common">Pig</name>
    <dbReference type="NCBI Taxonomy" id="9823"/>
    <lineage>
        <taxon>Eukaryota</taxon>
        <taxon>Metazoa</taxon>
        <taxon>Chordata</taxon>
        <taxon>Craniata</taxon>
        <taxon>Vertebrata</taxon>
        <taxon>Euteleostomi</taxon>
        <taxon>Mammalia</taxon>
        <taxon>Eutheria</taxon>
        <taxon>Laurasiatheria</taxon>
        <taxon>Artiodactyla</taxon>
        <taxon>Suina</taxon>
        <taxon>Suidae</taxon>
        <taxon>Sus</taxon>
    </lineage>
</organism>
<sequence length="810" mass="90664">MAQPLAFVLNVPETPEDPEGQEPSPYDESEVHDSFHQLILEQSRWAAEEGLELQRREPGTGALGDSGSDRQALLGPEDAPAHSTATLRILASMPSRTIGRSRGAIISQYYNRTVKLRRRASRPELKAASRSARPSLRLYDLELDPMVLEEEEKRTLLVKELQGLPVAQRDHMLRGMPLSLAEKRHLREDSRSPRGKPRTQQGGRGLLSCCGQLRDGCILALHNLGLALLSGLQALKPWHYALKRIGGQFGSSVLSYFLFLKTLLAFNTLLMLLLLAFIVGVQAAFPPTPMGSVPAFTGLELLTGGGRFTHTVMYYGYYSNATLNQPCVPTLDGSQCTPEAGSLPYNMPLAYLFTMGVAFFITCITLVYSMSRSFGESYRVGSTSGVHAITVFCSWDYKVTQKWASRLQHDNIRTQLKELLAEWQQRQGHRSMCVWLRQVAVLGLVWLLYLGTTLGCAVAVYTFSELVIERPVSAEREGALLALPVVVGLINLGAPYLYRCLAALERHDSPVLEVYVAICRNLILKMVVLGILCYHWLGRRVGALKDQCWENFVGQELYRLMAMDFIFTLLDTLFGELVWRLIAEKKLQRGKPEFDIAGNVLELIYGQTLTWLGVLFSPLLPAMQIIKLLLLFYVKKTSLMANCQAPRRPWKASHMSTVFISLLCFPSFLGAAIFLCYAVWQVKPSSICGPFRTLNTMYEAGKVWAGRLEQAGPGVSWLPWLHRSLVENTFPVYLVSALLLAVIYLNIQVVKGQRKVICLLKEQISNEGEDKIFLIDKIQCVYERKERSRIGRTEAAVRPPALLIDDADAC</sequence>
<keyword evidence="4 6" id="KW-1133">Transmembrane helix</keyword>
<feature type="transmembrane region" description="Helical" evidence="6">
    <location>
        <begin position="514"/>
        <end position="537"/>
    </location>
</feature>
<feature type="region of interest" description="Disordered" evidence="7">
    <location>
        <begin position="1"/>
        <end position="30"/>
    </location>
</feature>
<comment type="subcellular location">
    <subcellularLocation>
        <location evidence="1 6">Membrane</location>
        <topology evidence="1 6">Multi-pass membrane protein</topology>
    </subcellularLocation>
</comment>
<evidence type="ECO:0000256" key="1">
    <source>
        <dbReference type="ARBA" id="ARBA00004141"/>
    </source>
</evidence>
<evidence type="ECO:0000256" key="4">
    <source>
        <dbReference type="ARBA" id="ARBA00022989"/>
    </source>
</evidence>
<dbReference type="Pfam" id="PF07810">
    <property type="entry name" value="TMC"/>
    <property type="match status" value="1"/>
</dbReference>
<feature type="transmembrane region" description="Helical" evidence="6">
    <location>
        <begin position="618"/>
        <end position="634"/>
    </location>
</feature>
<feature type="region of interest" description="Disordered" evidence="7">
    <location>
        <begin position="184"/>
        <end position="203"/>
    </location>
</feature>
<feature type="compositionally biased region" description="Acidic residues" evidence="7">
    <location>
        <begin position="14"/>
        <end position="28"/>
    </location>
</feature>
<evidence type="ECO:0000256" key="3">
    <source>
        <dbReference type="ARBA" id="ARBA00022692"/>
    </source>
</evidence>
<proteinExistence type="evidence at transcript level"/>
<reference evidence="9" key="1">
    <citation type="submission" date="2013-02" db="EMBL/GenBank/DDBJ databases">
        <title>Global Gene Expression Profiling of Alveolar Macrophages by Deep Sequencing.</title>
        <authorList>
            <person name="Dawson H.D."/>
            <person name="Chen C.T."/>
        </authorList>
    </citation>
    <scope>NUCLEOTIDE SEQUENCE</scope>
</reference>
<comment type="similarity">
    <text evidence="2 6">Belongs to the TMC family.</text>
</comment>
<feature type="transmembrane region" description="Helical" evidence="6">
    <location>
        <begin position="439"/>
        <end position="461"/>
    </location>
</feature>
<feature type="transmembrane region" description="Helical" evidence="6">
    <location>
        <begin position="730"/>
        <end position="747"/>
    </location>
</feature>
<evidence type="ECO:0000259" key="8">
    <source>
        <dbReference type="Pfam" id="PF07810"/>
    </source>
</evidence>
<evidence type="ECO:0000256" key="7">
    <source>
        <dbReference type="SAM" id="MobiDB-lite"/>
    </source>
</evidence>
<dbReference type="AlphaFoldDB" id="M3VK36"/>
<dbReference type="PANTHER" id="PTHR23302">
    <property type="entry name" value="TRANSMEMBRANE CHANNEL-RELATED"/>
    <property type="match status" value="1"/>
</dbReference>
<gene>
    <name evidence="9" type="primary">TMC6</name>
</gene>
<protein>
    <recommendedName>
        <fullName evidence="6">Transmembrane channel-like protein</fullName>
    </recommendedName>
</protein>
<name>M3VK36_PIG</name>
<feature type="transmembrane region" description="Helical" evidence="6">
    <location>
        <begin position="349"/>
        <end position="369"/>
    </location>
</feature>
<evidence type="ECO:0000256" key="5">
    <source>
        <dbReference type="ARBA" id="ARBA00023136"/>
    </source>
</evidence>
<dbReference type="InterPro" id="IPR012496">
    <property type="entry name" value="TMC_dom"/>
</dbReference>
<feature type="transmembrane region" description="Helical" evidence="6">
    <location>
        <begin position="481"/>
        <end position="502"/>
    </location>
</feature>
<feature type="transmembrane region" description="Helical" evidence="6">
    <location>
        <begin position="256"/>
        <end position="285"/>
    </location>
</feature>
<evidence type="ECO:0000256" key="2">
    <source>
        <dbReference type="ARBA" id="ARBA00006510"/>
    </source>
</evidence>
<dbReference type="GO" id="GO:0005886">
    <property type="term" value="C:plasma membrane"/>
    <property type="evidence" value="ECO:0007669"/>
    <property type="project" value="InterPro"/>
</dbReference>
<evidence type="ECO:0000256" key="6">
    <source>
        <dbReference type="RuleBase" id="RU310713"/>
    </source>
</evidence>
<keyword evidence="5 6" id="KW-0472">Membrane</keyword>
<keyword evidence="3 6" id="KW-0812">Transmembrane</keyword>
<dbReference type="InterPro" id="IPR038900">
    <property type="entry name" value="TMC"/>
</dbReference>
<dbReference type="EMBL" id="GACC01000330">
    <property type="protein sequence ID" value="JAA74254.1"/>
    <property type="molecule type" value="mRNA"/>
</dbReference>